<keyword evidence="2" id="KW-1185">Reference proteome</keyword>
<feature type="non-terminal residue" evidence="1">
    <location>
        <position position="1"/>
    </location>
</feature>
<accession>A0ABD0K5M1</accession>
<evidence type="ECO:0008006" key="3">
    <source>
        <dbReference type="Google" id="ProtNLM"/>
    </source>
</evidence>
<reference evidence="1 2" key="1">
    <citation type="journal article" date="2023" name="Sci. Data">
        <title>Genome assembly of the Korean intertidal mud-creeper Batillaria attramentaria.</title>
        <authorList>
            <person name="Patra A.K."/>
            <person name="Ho P.T."/>
            <person name="Jun S."/>
            <person name="Lee S.J."/>
            <person name="Kim Y."/>
            <person name="Won Y.J."/>
        </authorList>
    </citation>
    <scope>NUCLEOTIDE SEQUENCE [LARGE SCALE GENOMIC DNA]</scope>
    <source>
        <strain evidence="1">Wonlab-2016</strain>
    </source>
</reference>
<evidence type="ECO:0000313" key="1">
    <source>
        <dbReference type="EMBL" id="KAK7482131.1"/>
    </source>
</evidence>
<name>A0ABD0K5M1_9CAEN</name>
<comment type="caution">
    <text evidence="1">The sequence shown here is derived from an EMBL/GenBank/DDBJ whole genome shotgun (WGS) entry which is preliminary data.</text>
</comment>
<dbReference type="AlphaFoldDB" id="A0ABD0K5M1"/>
<evidence type="ECO:0000313" key="2">
    <source>
        <dbReference type="Proteomes" id="UP001519460"/>
    </source>
</evidence>
<dbReference type="EMBL" id="JACVVK020000250">
    <property type="protein sequence ID" value="KAK7482131.1"/>
    <property type="molecule type" value="Genomic_DNA"/>
</dbReference>
<dbReference type="Proteomes" id="UP001519460">
    <property type="component" value="Unassembled WGS sequence"/>
</dbReference>
<sequence length="88" mass="10182">RIHTLTVQLRCPANHRTHTSTRRPTSLQRMYTPTVQLLCPANHQTHTVFQWLKSTNPALALNTSFSSEILEKRGRKRRENRGGTQLYA</sequence>
<gene>
    <name evidence="1" type="ORF">BaRGS_00026596</name>
</gene>
<proteinExistence type="predicted"/>
<protein>
    <recommendedName>
        <fullName evidence="3">Ig-like domain-containing protein</fullName>
    </recommendedName>
</protein>
<organism evidence="1 2">
    <name type="scientific">Batillaria attramentaria</name>
    <dbReference type="NCBI Taxonomy" id="370345"/>
    <lineage>
        <taxon>Eukaryota</taxon>
        <taxon>Metazoa</taxon>
        <taxon>Spiralia</taxon>
        <taxon>Lophotrochozoa</taxon>
        <taxon>Mollusca</taxon>
        <taxon>Gastropoda</taxon>
        <taxon>Caenogastropoda</taxon>
        <taxon>Sorbeoconcha</taxon>
        <taxon>Cerithioidea</taxon>
        <taxon>Batillariidae</taxon>
        <taxon>Batillaria</taxon>
    </lineage>
</organism>